<comment type="caution">
    <text evidence="3">The sequence shown here is derived from an EMBL/GenBank/DDBJ whole genome shotgun (WGS) entry which is preliminary data.</text>
</comment>
<accession>A0A9Q0JRH5</accession>
<proteinExistence type="predicted"/>
<evidence type="ECO:0000256" key="2">
    <source>
        <dbReference type="SAM" id="MobiDB-lite"/>
    </source>
</evidence>
<reference evidence="3" key="2">
    <citation type="journal article" date="2023" name="Plants (Basel)">
        <title>Annotation of the Turnera subulata (Passifloraceae) Draft Genome Reveals the S-Locus Evolved after the Divergence of Turneroideae from Passifloroideae in a Stepwise Manner.</title>
        <authorList>
            <person name="Henning P.M."/>
            <person name="Roalson E.H."/>
            <person name="Mir W."/>
            <person name="McCubbin A.G."/>
            <person name="Shore J.S."/>
        </authorList>
    </citation>
    <scope>NUCLEOTIDE SEQUENCE</scope>
    <source>
        <strain evidence="3">F60SS</strain>
    </source>
</reference>
<dbReference type="Proteomes" id="UP001141552">
    <property type="component" value="Unassembled WGS sequence"/>
</dbReference>
<evidence type="ECO:0000256" key="1">
    <source>
        <dbReference type="SAM" id="Coils"/>
    </source>
</evidence>
<dbReference type="PANTHER" id="PTHR34778:SF2">
    <property type="entry name" value="OS02G0580700 PROTEIN"/>
    <property type="match status" value="1"/>
</dbReference>
<feature type="coiled-coil region" evidence="1">
    <location>
        <begin position="65"/>
        <end position="113"/>
    </location>
</feature>
<dbReference type="PANTHER" id="PTHR34778">
    <property type="entry name" value="OS02G0580700 PROTEIN"/>
    <property type="match status" value="1"/>
</dbReference>
<feature type="region of interest" description="Disordered" evidence="2">
    <location>
        <begin position="465"/>
        <end position="487"/>
    </location>
</feature>
<keyword evidence="4" id="KW-1185">Reference proteome</keyword>
<sequence>MGDSEKLTALKMAYAEIILNTAKEAAARIMVSENKAHRYQCELLAAKDEALRMLIRLKQMLDSKVKEAEVTHVNQQKKIEELEAQLGEAEDIVKDLRTELRELQDELERVSSNQFQTLGGPNPEVDAATQVLAFEERSTPASLVSSLPASQCGSFVGFETNGSILNGISSSGKCCSDQVLKEANNFACIPVFSSIVMSSKEPELYRNGCTQRIRAFERNMLDDNLSFSGQCDDGKNQRLIREDEEGKTIHRRPTATDNVCSAEKNLCEIKAVHENGKRIQFHRVRPFGRKRKRGIGYKKLRTPSFNDFSKQAGEDPKTIEIKDQEDLKTSVTVKSVSNASGEVVMSGTVEFSKSHSEFGGLSPVLNRANSDNTMADDLELIGQAARSLEDSEFSAIKTNTELTDASIANSDQKACTSSELLSTVSTDNKFLKFTFQRKRRKGFPSSPDGKSTVDDINLKRMRVEIENGSLESHDPSLITESKDNRRPAQVACQLISLSEKKWR</sequence>
<keyword evidence="1" id="KW-0175">Coiled coil</keyword>
<evidence type="ECO:0000313" key="3">
    <source>
        <dbReference type="EMBL" id="KAJ4851383.1"/>
    </source>
</evidence>
<dbReference type="AlphaFoldDB" id="A0A9Q0JRH5"/>
<dbReference type="OrthoDB" id="657513at2759"/>
<name>A0A9Q0JRH5_9ROSI</name>
<organism evidence="3 4">
    <name type="scientific">Turnera subulata</name>
    <dbReference type="NCBI Taxonomy" id="218843"/>
    <lineage>
        <taxon>Eukaryota</taxon>
        <taxon>Viridiplantae</taxon>
        <taxon>Streptophyta</taxon>
        <taxon>Embryophyta</taxon>
        <taxon>Tracheophyta</taxon>
        <taxon>Spermatophyta</taxon>
        <taxon>Magnoliopsida</taxon>
        <taxon>eudicotyledons</taxon>
        <taxon>Gunneridae</taxon>
        <taxon>Pentapetalae</taxon>
        <taxon>rosids</taxon>
        <taxon>fabids</taxon>
        <taxon>Malpighiales</taxon>
        <taxon>Passifloraceae</taxon>
        <taxon>Turnera</taxon>
    </lineage>
</organism>
<reference evidence="3" key="1">
    <citation type="submission" date="2022-02" db="EMBL/GenBank/DDBJ databases">
        <authorList>
            <person name="Henning P.M."/>
            <person name="McCubbin A.G."/>
            <person name="Shore J.S."/>
        </authorList>
    </citation>
    <scope>NUCLEOTIDE SEQUENCE</scope>
    <source>
        <strain evidence="3">F60SS</strain>
        <tissue evidence="3">Leaves</tissue>
    </source>
</reference>
<gene>
    <name evidence="3" type="ORF">Tsubulata_006703</name>
</gene>
<evidence type="ECO:0000313" key="4">
    <source>
        <dbReference type="Proteomes" id="UP001141552"/>
    </source>
</evidence>
<protein>
    <submittedName>
        <fullName evidence="3">Uncharacterized protein</fullName>
    </submittedName>
</protein>
<dbReference type="EMBL" id="JAKUCV010000064">
    <property type="protein sequence ID" value="KAJ4851383.1"/>
    <property type="molecule type" value="Genomic_DNA"/>
</dbReference>